<dbReference type="InterPro" id="IPR036396">
    <property type="entry name" value="Cyt_P450_sf"/>
</dbReference>
<organism evidence="8 9">
    <name type="scientific">Actinokineospora bangkokensis</name>
    <dbReference type="NCBI Taxonomy" id="1193682"/>
    <lineage>
        <taxon>Bacteria</taxon>
        <taxon>Bacillati</taxon>
        <taxon>Actinomycetota</taxon>
        <taxon>Actinomycetes</taxon>
        <taxon>Pseudonocardiales</taxon>
        <taxon>Pseudonocardiaceae</taxon>
        <taxon>Actinokineospora</taxon>
    </lineage>
</organism>
<keyword evidence="9" id="KW-1185">Reference proteome</keyword>
<dbReference type="AlphaFoldDB" id="A0A1Q9LS17"/>
<evidence type="ECO:0000256" key="3">
    <source>
        <dbReference type="ARBA" id="ARBA00022723"/>
    </source>
</evidence>
<dbReference type="InterPro" id="IPR001128">
    <property type="entry name" value="Cyt_P450"/>
</dbReference>
<reference evidence="8 9" key="1">
    <citation type="submission" date="2016-10" db="EMBL/GenBank/DDBJ databases">
        <title>The Draft Genome Sequence of Actinokineospora bangkokensis 44EHWT reveals the biosynthetic pathway of antifungal compounds Thailandins with unusual extender unit butylmalonyl-CoA.</title>
        <authorList>
            <person name="Greule A."/>
            <person name="Intra B."/>
            <person name="Flemming S."/>
            <person name="Rommel M.G."/>
            <person name="Panbangred W."/>
            <person name="Bechthold A."/>
        </authorList>
    </citation>
    <scope>NUCLEOTIDE SEQUENCE [LARGE SCALE GENOMIC DNA]</scope>
    <source>
        <strain evidence="8 9">44EHW</strain>
    </source>
</reference>
<dbReference type="EMBL" id="MKQR01000006">
    <property type="protein sequence ID" value="OLR94825.1"/>
    <property type="molecule type" value="Genomic_DNA"/>
</dbReference>
<dbReference type="CDD" id="cd11029">
    <property type="entry name" value="CYP107-like"/>
    <property type="match status" value="1"/>
</dbReference>
<gene>
    <name evidence="8" type="ORF">BJP25_09345</name>
</gene>
<evidence type="ECO:0000256" key="1">
    <source>
        <dbReference type="ARBA" id="ARBA00010617"/>
    </source>
</evidence>
<dbReference type="InterPro" id="IPR017972">
    <property type="entry name" value="Cyt_P450_CS"/>
</dbReference>
<protein>
    <submittedName>
        <fullName evidence="8">Cytochrome</fullName>
    </submittedName>
</protein>
<dbReference type="FunFam" id="1.10.630.10:FF:000018">
    <property type="entry name" value="Cytochrome P450 monooxygenase"/>
    <property type="match status" value="1"/>
</dbReference>
<dbReference type="RefSeq" id="WP_075973393.1">
    <property type="nucleotide sequence ID" value="NZ_MKQR01000006.1"/>
</dbReference>
<evidence type="ECO:0000256" key="4">
    <source>
        <dbReference type="ARBA" id="ARBA00023002"/>
    </source>
</evidence>
<dbReference type="Gene3D" id="1.10.630.10">
    <property type="entry name" value="Cytochrome P450"/>
    <property type="match status" value="1"/>
</dbReference>
<dbReference type="OrthoDB" id="502624at2"/>
<dbReference type="PANTHER" id="PTHR46696">
    <property type="entry name" value="P450, PUTATIVE (EUROFUNG)-RELATED"/>
    <property type="match status" value="1"/>
</dbReference>
<dbReference type="STRING" id="1193682.BJP25_09345"/>
<dbReference type="PRINTS" id="PR00359">
    <property type="entry name" value="BP450"/>
</dbReference>
<sequence>MTTSEHIDLMSAQSRVTAYATYADLRAQSPISRVRMPTGQDVWMVTGYDECVDILGDYTRFKTTPTVLPEGVEMPALPEAVVRLLGGAMGSIDPPEHTRQRRLVQSAFTPAFVEGMRPGVRAIAEALVDELLAEPVREVDLVERFAVPLPQTVMSRMLGIPEADRDRFRLWADLLLSLDPTSAQSAPQGMSPEQVMAEIEQFVGYLEALVAAKRADPGDDLVSGMATAEADGERMTDDELLKMVALLVVGGLGTTQHLIGNMFFALFTHPDQLALLRERPELVDQAVEEVLRFHGSIEISFPRFAAEDVVIAGTPVSRGEMVIAVLAAADRDPARFPDPDTLDVTRTRNRHLAFGRGAHMCLGAPLARVEGQEALAVLLRRLPELRPAVDLSEVTWRPGLTLRGVAELPVAY</sequence>
<comment type="caution">
    <text evidence="8">The sequence shown here is derived from an EMBL/GenBank/DDBJ whole genome shotgun (WGS) entry which is preliminary data.</text>
</comment>
<dbReference type="PANTHER" id="PTHR46696:SF1">
    <property type="entry name" value="CYTOCHROME P450 YJIB-RELATED"/>
    <property type="match status" value="1"/>
</dbReference>
<evidence type="ECO:0000256" key="7">
    <source>
        <dbReference type="RuleBase" id="RU000461"/>
    </source>
</evidence>
<dbReference type="PROSITE" id="PS00086">
    <property type="entry name" value="CYTOCHROME_P450"/>
    <property type="match status" value="1"/>
</dbReference>
<proteinExistence type="inferred from homology"/>
<evidence type="ECO:0000313" key="8">
    <source>
        <dbReference type="EMBL" id="OLR94825.1"/>
    </source>
</evidence>
<evidence type="ECO:0000256" key="5">
    <source>
        <dbReference type="ARBA" id="ARBA00023004"/>
    </source>
</evidence>
<accession>A0A1Q9LS17</accession>
<dbReference type="Pfam" id="PF00067">
    <property type="entry name" value="p450"/>
    <property type="match status" value="1"/>
</dbReference>
<dbReference type="InterPro" id="IPR002397">
    <property type="entry name" value="Cyt_P450_B"/>
</dbReference>
<dbReference type="GO" id="GO:0016705">
    <property type="term" value="F:oxidoreductase activity, acting on paired donors, with incorporation or reduction of molecular oxygen"/>
    <property type="evidence" value="ECO:0007669"/>
    <property type="project" value="InterPro"/>
</dbReference>
<evidence type="ECO:0000256" key="2">
    <source>
        <dbReference type="ARBA" id="ARBA00022617"/>
    </source>
</evidence>
<keyword evidence="4 7" id="KW-0560">Oxidoreductase</keyword>
<dbReference type="GO" id="GO:0005506">
    <property type="term" value="F:iron ion binding"/>
    <property type="evidence" value="ECO:0007669"/>
    <property type="project" value="InterPro"/>
</dbReference>
<keyword evidence="5 7" id="KW-0408">Iron</keyword>
<comment type="similarity">
    <text evidence="1 7">Belongs to the cytochrome P450 family.</text>
</comment>
<keyword evidence="2 7" id="KW-0349">Heme</keyword>
<dbReference type="GO" id="GO:0020037">
    <property type="term" value="F:heme binding"/>
    <property type="evidence" value="ECO:0007669"/>
    <property type="project" value="InterPro"/>
</dbReference>
<dbReference type="GO" id="GO:0004497">
    <property type="term" value="F:monooxygenase activity"/>
    <property type="evidence" value="ECO:0007669"/>
    <property type="project" value="UniProtKB-KW"/>
</dbReference>
<keyword evidence="3 7" id="KW-0479">Metal-binding</keyword>
<dbReference type="SUPFAM" id="SSF48264">
    <property type="entry name" value="Cytochrome P450"/>
    <property type="match status" value="1"/>
</dbReference>
<name>A0A1Q9LS17_9PSEU</name>
<evidence type="ECO:0000313" key="9">
    <source>
        <dbReference type="Proteomes" id="UP000186040"/>
    </source>
</evidence>
<keyword evidence="6 7" id="KW-0503">Monooxygenase</keyword>
<evidence type="ECO:0000256" key="6">
    <source>
        <dbReference type="ARBA" id="ARBA00023033"/>
    </source>
</evidence>
<dbReference type="Proteomes" id="UP000186040">
    <property type="component" value="Unassembled WGS sequence"/>
</dbReference>